<evidence type="ECO:0000313" key="4">
    <source>
        <dbReference type="Proteomes" id="UP000886595"/>
    </source>
</evidence>
<dbReference type="Pfam" id="PF06721">
    <property type="entry name" value="DUF1204"/>
    <property type="match status" value="1"/>
</dbReference>
<dbReference type="InterPro" id="IPR009596">
    <property type="entry name" value="DUF1204"/>
</dbReference>
<protein>
    <recommendedName>
        <fullName evidence="2">DUF1204 domain-containing protein</fullName>
    </recommendedName>
</protein>
<reference evidence="3 4" key="1">
    <citation type="submission" date="2020-02" db="EMBL/GenBank/DDBJ databases">
        <authorList>
            <person name="Ma Q."/>
            <person name="Huang Y."/>
            <person name="Song X."/>
            <person name="Pei D."/>
        </authorList>
    </citation>
    <scope>NUCLEOTIDE SEQUENCE [LARGE SCALE GENOMIC DNA]</scope>
    <source>
        <strain evidence="3">Sxm20200214</strain>
        <tissue evidence="3">Leaf</tissue>
    </source>
</reference>
<keyword evidence="1" id="KW-0175">Coiled coil</keyword>
<dbReference type="AlphaFoldDB" id="A0A8X7RL33"/>
<feature type="domain" description="DUF1204" evidence="2">
    <location>
        <begin position="15"/>
        <end position="148"/>
    </location>
</feature>
<dbReference type="EMBL" id="JAAMPC010000010">
    <property type="protein sequence ID" value="KAG2288918.1"/>
    <property type="molecule type" value="Genomic_DNA"/>
</dbReference>
<dbReference type="Proteomes" id="UP000886595">
    <property type="component" value="Unassembled WGS sequence"/>
</dbReference>
<proteinExistence type="predicted"/>
<dbReference type="OrthoDB" id="10464156at2759"/>
<sequence length="154" mass="17538">MSFVQEYIEWASCEAQEDVTEREYREKELQNQKLVLEAEVAHLKESRAELAESERRRVESAMFARFGGFVEKVRKYLSDRNVIHSQILIESQLSGVVSCLKLFIEEGIPIPAAKLAENEQALSVHTTALNQIEVNDLEMSDLPSFSFDADSVID</sequence>
<gene>
    <name evidence="3" type="ORF">Bca52824_048522</name>
</gene>
<evidence type="ECO:0000256" key="1">
    <source>
        <dbReference type="SAM" id="Coils"/>
    </source>
</evidence>
<evidence type="ECO:0000313" key="3">
    <source>
        <dbReference type="EMBL" id="KAG2288918.1"/>
    </source>
</evidence>
<evidence type="ECO:0000259" key="2">
    <source>
        <dbReference type="Pfam" id="PF06721"/>
    </source>
</evidence>
<comment type="caution">
    <text evidence="3">The sequence shown here is derived from an EMBL/GenBank/DDBJ whole genome shotgun (WGS) entry which is preliminary data.</text>
</comment>
<name>A0A8X7RL33_BRACI</name>
<organism evidence="3 4">
    <name type="scientific">Brassica carinata</name>
    <name type="common">Ethiopian mustard</name>
    <name type="synonym">Abyssinian cabbage</name>
    <dbReference type="NCBI Taxonomy" id="52824"/>
    <lineage>
        <taxon>Eukaryota</taxon>
        <taxon>Viridiplantae</taxon>
        <taxon>Streptophyta</taxon>
        <taxon>Embryophyta</taxon>
        <taxon>Tracheophyta</taxon>
        <taxon>Spermatophyta</taxon>
        <taxon>Magnoliopsida</taxon>
        <taxon>eudicotyledons</taxon>
        <taxon>Gunneridae</taxon>
        <taxon>Pentapetalae</taxon>
        <taxon>rosids</taxon>
        <taxon>malvids</taxon>
        <taxon>Brassicales</taxon>
        <taxon>Brassicaceae</taxon>
        <taxon>Brassiceae</taxon>
        <taxon>Brassica</taxon>
    </lineage>
</organism>
<accession>A0A8X7RL33</accession>
<keyword evidence="4" id="KW-1185">Reference proteome</keyword>
<feature type="coiled-coil region" evidence="1">
    <location>
        <begin position="26"/>
        <end position="56"/>
    </location>
</feature>